<evidence type="ECO:0000313" key="3">
    <source>
        <dbReference type="EMBL" id="KAG0660003.1"/>
    </source>
</evidence>
<keyword evidence="4" id="KW-1185">Reference proteome</keyword>
<organism evidence="3 4">
    <name type="scientific">Rhodotorula mucilaginosa</name>
    <name type="common">Yeast</name>
    <name type="synonym">Rhodotorula rubra</name>
    <dbReference type="NCBI Taxonomy" id="5537"/>
    <lineage>
        <taxon>Eukaryota</taxon>
        <taxon>Fungi</taxon>
        <taxon>Dikarya</taxon>
        <taxon>Basidiomycota</taxon>
        <taxon>Pucciniomycotina</taxon>
        <taxon>Microbotryomycetes</taxon>
        <taxon>Sporidiobolales</taxon>
        <taxon>Sporidiobolaceae</taxon>
        <taxon>Rhodotorula</taxon>
    </lineage>
</organism>
<dbReference type="SUPFAM" id="SSF53474">
    <property type="entry name" value="alpha/beta-Hydrolases"/>
    <property type="match status" value="1"/>
</dbReference>
<dbReference type="EMBL" id="PUHQ01000048">
    <property type="protein sequence ID" value="KAG0660003.1"/>
    <property type="molecule type" value="Genomic_DNA"/>
</dbReference>
<feature type="domain" description="AB hydrolase-1" evidence="2">
    <location>
        <begin position="99"/>
        <end position="313"/>
    </location>
</feature>
<dbReference type="PANTHER" id="PTHR43433:SF5">
    <property type="entry name" value="AB HYDROLASE-1 DOMAIN-CONTAINING PROTEIN"/>
    <property type="match status" value="1"/>
</dbReference>
<reference evidence="3 4" key="1">
    <citation type="submission" date="2020-11" db="EMBL/GenBank/DDBJ databases">
        <title>Kefir isolates.</title>
        <authorList>
            <person name="Marcisauskas S."/>
            <person name="Kim Y."/>
            <person name="Blasche S."/>
        </authorList>
    </citation>
    <scope>NUCLEOTIDE SEQUENCE [LARGE SCALE GENOMIC DNA]</scope>
    <source>
        <strain evidence="3 4">KR</strain>
    </source>
</reference>
<gene>
    <name evidence="3" type="ORF">C6P46_004804</name>
</gene>
<dbReference type="InterPro" id="IPR050471">
    <property type="entry name" value="AB_hydrolase"/>
</dbReference>
<dbReference type="Gene3D" id="3.40.50.1820">
    <property type="entry name" value="alpha/beta hydrolase"/>
    <property type="match status" value="1"/>
</dbReference>
<evidence type="ECO:0000259" key="2">
    <source>
        <dbReference type="Pfam" id="PF00561"/>
    </source>
</evidence>
<dbReference type="AlphaFoldDB" id="A0A9P6W1R5"/>
<dbReference type="PANTHER" id="PTHR43433">
    <property type="entry name" value="HYDROLASE, ALPHA/BETA FOLD FAMILY PROTEIN"/>
    <property type="match status" value="1"/>
</dbReference>
<sequence>MAAPAAPPADFADSASAAASSSSSPNTEPTLPATVFDPDTLVKRGWCTVATDKSRAANPHKLYYGQPPARTCSQFGHRELLTLRSLLQNCMDKMNRRADAWYEQVDYFARLPGYAVLVFDNRGVGWSDSPGWSYTTREMALDVVELLDFLGWTQDRSLNVVGALLIPERIHALLLTSTRSGSKTDLPSYAALNMFARLTSGTVRSPEKQIRLVVNTLYPQAYLDEIVQAEGEWKGKTQRDRIEAGFLHRYHIGRRQSFAGRVAEEARQISSTIPRIAIIHGTEDKLLHVDRGRDLHAELPCSTLKIVENAGHALPSQIRDEYHDWIRENVEATT</sequence>
<dbReference type="InterPro" id="IPR029058">
    <property type="entry name" value="AB_hydrolase_fold"/>
</dbReference>
<protein>
    <recommendedName>
        <fullName evidence="2">AB hydrolase-1 domain-containing protein</fullName>
    </recommendedName>
</protein>
<comment type="caution">
    <text evidence="3">The sequence shown here is derived from an EMBL/GenBank/DDBJ whole genome shotgun (WGS) entry which is preliminary data.</text>
</comment>
<accession>A0A9P6W1R5</accession>
<evidence type="ECO:0000256" key="1">
    <source>
        <dbReference type="SAM" id="MobiDB-lite"/>
    </source>
</evidence>
<feature type="compositionally biased region" description="Low complexity" evidence="1">
    <location>
        <begin position="1"/>
        <end position="25"/>
    </location>
</feature>
<dbReference type="Proteomes" id="UP000777482">
    <property type="component" value="Unassembled WGS sequence"/>
</dbReference>
<dbReference type="InterPro" id="IPR000073">
    <property type="entry name" value="AB_hydrolase_1"/>
</dbReference>
<evidence type="ECO:0000313" key="4">
    <source>
        <dbReference type="Proteomes" id="UP000777482"/>
    </source>
</evidence>
<dbReference type="OrthoDB" id="19657at2759"/>
<name>A0A9P6W1R5_RHOMI</name>
<dbReference type="Pfam" id="PF00561">
    <property type="entry name" value="Abhydrolase_1"/>
    <property type="match status" value="1"/>
</dbReference>
<feature type="region of interest" description="Disordered" evidence="1">
    <location>
        <begin position="1"/>
        <end position="34"/>
    </location>
</feature>
<proteinExistence type="predicted"/>